<organism evidence="2 3">
    <name type="scientific">Channa argus</name>
    <name type="common">Northern snakehead</name>
    <name type="synonym">Ophicephalus argus</name>
    <dbReference type="NCBI Taxonomy" id="215402"/>
    <lineage>
        <taxon>Eukaryota</taxon>
        <taxon>Metazoa</taxon>
        <taxon>Chordata</taxon>
        <taxon>Craniata</taxon>
        <taxon>Vertebrata</taxon>
        <taxon>Euteleostomi</taxon>
        <taxon>Actinopterygii</taxon>
        <taxon>Neopterygii</taxon>
        <taxon>Teleostei</taxon>
        <taxon>Neoteleostei</taxon>
        <taxon>Acanthomorphata</taxon>
        <taxon>Anabantaria</taxon>
        <taxon>Anabantiformes</taxon>
        <taxon>Channoidei</taxon>
        <taxon>Channidae</taxon>
        <taxon>Channa</taxon>
    </lineage>
</organism>
<protein>
    <submittedName>
        <fullName evidence="2">Uncharacterized protein</fullName>
    </submittedName>
</protein>
<reference evidence="3" key="2">
    <citation type="submission" date="2019-02" db="EMBL/GenBank/DDBJ databases">
        <title>Opniocepnalus argus Var Kimnra genome.</title>
        <authorList>
            <person name="Zhou C."/>
            <person name="Xiao S."/>
        </authorList>
    </citation>
    <scope>NUCLEOTIDE SEQUENCE [LARGE SCALE GENOMIC DNA]</scope>
</reference>
<feature type="region of interest" description="Disordered" evidence="1">
    <location>
        <begin position="1"/>
        <end position="61"/>
    </location>
</feature>
<gene>
    <name evidence="2" type="ORF">EXN66_Car018727</name>
</gene>
<keyword evidence="3" id="KW-1185">Reference proteome</keyword>
<name>A0A6G1QKY3_CHAAH</name>
<dbReference type="AlphaFoldDB" id="A0A6G1QKY3"/>
<evidence type="ECO:0000256" key="1">
    <source>
        <dbReference type="SAM" id="MobiDB-lite"/>
    </source>
</evidence>
<proteinExistence type="predicted"/>
<accession>A0A6G1QKY3</accession>
<reference evidence="2 3" key="1">
    <citation type="submission" date="2019-02" db="EMBL/GenBank/DDBJ databases">
        <title>Opniocepnalus argus genome.</title>
        <authorList>
            <person name="Zhou C."/>
            <person name="Xiao S."/>
        </authorList>
    </citation>
    <scope>NUCLEOTIDE SEQUENCE [LARGE SCALE GENOMIC DNA]</scope>
    <source>
        <strain evidence="2">OARG1902GOOAL</strain>
        <tissue evidence="2">Muscle</tissue>
    </source>
</reference>
<sequence length="61" mass="6987">MFEGLWSIKRKSTEQTTPDAGRPQSRWSPLFQEGFRSGGKTMATKVKLKKKKKDTSGKKRD</sequence>
<evidence type="ECO:0000313" key="3">
    <source>
        <dbReference type="Proteomes" id="UP000503349"/>
    </source>
</evidence>
<dbReference type="EMBL" id="CM015729">
    <property type="protein sequence ID" value="KAF3703039.1"/>
    <property type="molecule type" value="Genomic_DNA"/>
</dbReference>
<evidence type="ECO:0000313" key="2">
    <source>
        <dbReference type="EMBL" id="KAF3703039.1"/>
    </source>
</evidence>
<dbReference type="Proteomes" id="UP000503349">
    <property type="component" value="Chromosome 18"/>
</dbReference>